<evidence type="ECO:0000256" key="1">
    <source>
        <dbReference type="SAM" id="Phobius"/>
    </source>
</evidence>
<feature type="transmembrane region" description="Helical" evidence="1">
    <location>
        <begin position="6"/>
        <end position="25"/>
    </location>
</feature>
<organism evidence="2 3">
    <name type="scientific">Brevundimonas olei</name>
    <dbReference type="NCBI Taxonomy" id="657642"/>
    <lineage>
        <taxon>Bacteria</taxon>
        <taxon>Pseudomonadati</taxon>
        <taxon>Pseudomonadota</taxon>
        <taxon>Alphaproteobacteria</taxon>
        <taxon>Caulobacterales</taxon>
        <taxon>Caulobacteraceae</taxon>
        <taxon>Brevundimonas</taxon>
    </lineage>
</organism>
<dbReference type="Proteomes" id="UP001363460">
    <property type="component" value="Chromosome"/>
</dbReference>
<keyword evidence="1" id="KW-0472">Membrane</keyword>
<dbReference type="RefSeq" id="WP_338577683.1">
    <property type="nucleotide sequence ID" value="NZ_CP146369.1"/>
</dbReference>
<keyword evidence="1" id="KW-0812">Transmembrane</keyword>
<accession>A0ABZ2IHV5</accession>
<protein>
    <submittedName>
        <fullName evidence="2">Uncharacterized protein</fullName>
    </submittedName>
</protein>
<evidence type="ECO:0000313" key="3">
    <source>
        <dbReference type="Proteomes" id="UP001363460"/>
    </source>
</evidence>
<sequence>MPGEAQAILGLLMITVPIGIYTFYAKARSEKLGRMIEEIEAAEAREREAGFCPTCHRPMAE</sequence>
<keyword evidence="3" id="KW-1185">Reference proteome</keyword>
<proteinExistence type="predicted"/>
<gene>
    <name evidence="2" type="ORF">V8J38_01930</name>
</gene>
<reference evidence="2 3" key="1">
    <citation type="submission" date="2024-02" db="EMBL/GenBank/DDBJ databases">
        <title>Distribution and functional of Brevundimonas-related endobacteria within Verticillium dahliae.</title>
        <authorList>
            <person name="Zeng H."/>
        </authorList>
    </citation>
    <scope>NUCLEOTIDE SEQUENCE [LARGE SCALE GENOMIC DNA]</scope>
    <source>
        <strain evidence="2 3">TRM 44200</strain>
    </source>
</reference>
<evidence type="ECO:0000313" key="2">
    <source>
        <dbReference type="EMBL" id="WWT55221.1"/>
    </source>
</evidence>
<name>A0ABZ2IHV5_9CAUL</name>
<keyword evidence="1" id="KW-1133">Transmembrane helix</keyword>
<dbReference type="EMBL" id="CP146369">
    <property type="protein sequence ID" value="WWT55221.1"/>
    <property type="molecule type" value="Genomic_DNA"/>
</dbReference>